<dbReference type="HAMAP" id="MF_01363">
    <property type="entry name" value="Ribosomal_bL21"/>
    <property type="match status" value="1"/>
</dbReference>
<dbReference type="EMBL" id="FPKU01000004">
    <property type="protein sequence ID" value="SFZ86690.1"/>
    <property type="molecule type" value="Genomic_DNA"/>
</dbReference>
<evidence type="ECO:0000256" key="1">
    <source>
        <dbReference type="ARBA" id="ARBA00008563"/>
    </source>
</evidence>
<dbReference type="PANTHER" id="PTHR21349">
    <property type="entry name" value="50S RIBOSOMAL PROTEIN L21"/>
    <property type="match status" value="1"/>
</dbReference>
<dbReference type="Proteomes" id="UP000183447">
    <property type="component" value="Unassembled WGS sequence"/>
</dbReference>
<dbReference type="InterPro" id="IPR001787">
    <property type="entry name" value="Ribosomal_bL21"/>
</dbReference>
<evidence type="ECO:0000256" key="3">
    <source>
        <dbReference type="ARBA" id="ARBA00023274"/>
    </source>
</evidence>
<accession>A0A1K2I2S7</accession>
<dbReference type="GO" id="GO:1990904">
    <property type="term" value="C:ribonucleoprotein complex"/>
    <property type="evidence" value="ECO:0007669"/>
    <property type="project" value="UniProtKB-KW"/>
</dbReference>
<organism evidence="7 8">
    <name type="scientific">Devosia enhydra</name>
    <dbReference type="NCBI Taxonomy" id="665118"/>
    <lineage>
        <taxon>Bacteria</taxon>
        <taxon>Pseudomonadati</taxon>
        <taxon>Pseudomonadota</taxon>
        <taxon>Alphaproteobacteria</taxon>
        <taxon>Hyphomicrobiales</taxon>
        <taxon>Devosiaceae</taxon>
        <taxon>Devosia</taxon>
    </lineage>
</organism>
<protein>
    <recommendedName>
        <fullName evidence="4">Large ribosomal subunit protein bL21</fullName>
    </recommendedName>
</protein>
<comment type="similarity">
    <text evidence="1 4 5">Belongs to the bacterial ribosomal protein bL21 family.</text>
</comment>
<keyword evidence="4 5" id="KW-0694">RNA-binding</keyword>
<dbReference type="STRING" id="665118.SAMN02983003_3884"/>
<gene>
    <name evidence="4" type="primary">rplU</name>
    <name evidence="7" type="ORF">SAMN02983003_3884</name>
</gene>
<dbReference type="NCBIfam" id="NF008916">
    <property type="entry name" value="PRK12278.1-4"/>
    <property type="match status" value="1"/>
</dbReference>
<comment type="subunit">
    <text evidence="4">Part of the 50S ribosomal subunit. Contacts protein L20.</text>
</comment>
<dbReference type="GO" id="GO:0003735">
    <property type="term" value="F:structural constituent of ribosome"/>
    <property type="evidence" value="ECO:0007669"/>
    <property type="project" value="InterPro"/>
</dbReference>
<feature type="region of interest" description="Disordered" evidence="6">
    <location>
        <begin position="205"/>
        <end position="229"/>
    </location>
</feature>
<evidence type="ECO:0000313" key="7">
    <source>
        <dbReference type="EMBL" id="SFZ86690.1"/>
    </source>
</evidence>
<keyword evidence="2 4" id="KW-0689">Ribosomal protein</keyword>
<evidence type="ECO:0000313" key="8">
    <source>
        <dbReference type="Proteomes" id="UP000183447"/>
    </source>
</evidence>
<reference evidence="7 8" key="1">
    <citation type="submission" date="2016-11" db="EMBL/GenBank/DDBJ databases">
        <authorList>
            <person name="Jaros S."/>
            <person name="Januszkiewicz K."/>
            <person name="Wedrychowicz H."/>
        </authorList>
    </citation>
    <scope>NUCLEOTIDE SEQUENCE [LARGE SCALE GENOMIC DNA]</scope>
    <source>
        <strain evidence="7 8">ATCC 23634</strain>
    </source>
</reference>
<dbReference type="NCBIfam" id="TIGR00061">
    <property type="entry name" value="L21"/>
    <property type="match status" value="1"/>
</dbReference>
<evidence type="ECO:0000256" key="5">
    <source>
        <dbReference type="RuleBase" id="RU000562"/>
    </source>
</evidence>
<dbReference type="SUPFAM" id="SSF141091">
    <property type="entry name" value="L21p-like"/>
    <property type="match status" value="1"/>
</dbReference>
<dbReference type="AlphaFoldDB" id="A0A1K2I2S7"/>
<dbReference type="GO" id="GO:0005737">
    <property type="term" value="C:cytoplasm"/>
    <property type="evidence" value="ECO:0007669"/>
    <property type="project" value="UniProtKB-ARBA"/>
</dbReference>
<evidence type="ECO:0000256" key="4">
    <source>
        <dbReference type="HAMAP-Rule" id="MF_01363"/>
    </source>
</evidence>
<evidence type="ECO:0000256" key="2">
    <source>
        <dbReference type="ARBA" id="ARBA00022980"/>
    </source>
</evidence>
<keyword evidence="3 4" id="KW-0687">Ribonucleoprotein</keyword>
<dbReference type="OrthoDB" id="9813334at2"/>
<proteinExistence type="inferred from homology"/>
<dbReference type="Pfam" id="PF00829">
    <property type="entry name" value="Ribosomal_L21p"/>
    <property type="match status" value="1"/>
</dbReference>
<feature type="compositionally biased region" description="Basic and acidic residues" evidence="6">
    <location>
        <begin position="214"/>
        <end position="229"/>
    </location>
</feature>
<dbReference type="Gene3D" id="1.10.150.20">
    <property type="entry name" value="5' to 3' exonuclease, C-terminal subdomain"/>
    <property type="match status" value="1"/>
</dbReference>
<dbReference type="InterPro" id="IPR028909">
    <property type="entry name" value="bL21-like"/>
</dbReference>
<name>A0A1K2I2S7_9HYPH</name>
<dbReference type="PANTHER" id="PTHR21349:SF0">
    <property type="entry name" value="LARGE RIBOSOMAL SUBUNIT PROTEIN BL21M"/>
    <property type="match status" value="1"/>
</dbReference>
<keyword evidence="4 5" id="KW-0699">rRNA-binding</keyword>
<evidence type="ECO:0000256" key="6">
    <source>
        <dbReference type="SAM" id="MobiDB-lite"/>
    </source>
</evidence>
<sequence length="229" mass="24088">MNFAVIKTGGKQYKVAANQVIKVEKLDAEVGDIVTFDQVLAVGNGDEATFGAPLVAGALVAAEYVSLDKQRTVIVFKKKRRHNYRRRNGHRQLLSTVRITEILTGGAQPSAKAAAPKAAAAASAETKAAKPAKAAKAEASAAGFNDDLKLIGGVGPALEKKLNAAGVTSLTQIAAWGADDIAKFDAELNFKGRIERDEWVAQAQDLVAGKPPRAKVDQDSAAAKAEDKQ</sequence>
<dbReference type="GO" id="GO:0019843">
    <property type="term" value="F:rRNA binding"/>
    <property type="evidence" value="ECO:0007669"/>
    <property type="project" value="UniProtKB-UniRule"/>
</dbReference>
<keyword evidence="8" id="KW-1185">Reference proteome</keyword>
<dbReference type="InterPro" id="IPR036164">
    <property type="entry name" value="bL21-like_sf"/>
</dbReference>
<dbReference type="GO" id="GO:0006412">
    <property type="term" value="P:translation"/>
    <property type="evidence" value="ECO:0007669"/>
    <property type="project" value="UniProtKB-UniRule"/>
</dbReference>
<comment type="function">
    <text evidence="4 5">This protein binds to 23S rRNA in the presence of protein L20.</text>
</comment>
<dbReference type="RefSeq" id="WP_072346614.1">
    <property type="nucleotide sequence ID" value="NZ_FPKU01000004.1"/>
</dbReference>
<dbReference type="GO" id="GO:0005840">
    <property type="term" value="C:ribosome"/>
    <property type="evidence" value="ECO:0007669"/>
    <property type="project" value="UniProtKB-KW"/>
</dbReference>